<sequence>MTRTILLAALALVTSLAASLSAASNADAQTTAEVQPDRVIAMYFHRTERCPTCKMMGSYSEEAVKTGFPEQLKKGTVEFKMIDYEKKENADLAKAYKIKGPALIVAKIEANKVKEYKDLREIWSKVREKAEYIAYVQENVKIYAR</sequence>
<evidence type="ECO:0000256" key="1">
    <source>
        <dbReference type="SAM" id="SignalP"/>
    </source>
</evidence>
<dbReference type="InterPro" id="IPR036249">
    <property type="entry name" value="Thioredoxin-like_sf"/>
</dbReference>
<evidence type="ECO:0000313" key="3">
    <source>
        <dbReference type="Proteomes" id="UP001158067"/>
    </source>
</evidence>
<accession>A0ABY1PT59</accession>
<evidence type="ECO:0008006" key="4">
    <source>
        <dbReference type="Google" id="ProtNLM"/>
    </source>
</evidence>
<dbReference type="Proteomes" id="UP001158067">
    <property type="component" value="Unassembled WGS sequence"/>
</dbReference>
<dbReference type="SUPFAM" id="SSF52833">
    <property type="entry name" value="Thioredoxin-like"/>
    <property type="match status" value="1"/>
</dbReference>
<proteinExistence type="predicted"/>
<dbReference type="Gene3D" id="3.40.30.10">
    <property type="entry name" value="Glutaredoxin"/>
    <property type="match status" value="1"/>
</dbReference>
<keyword evidence="1" id="KW-0732">Signal</keyword>
<keyword evidence="3" id="KW-1185">Reference proteome</keyword>
<feature type="signal peptide" evidence="1">
    <location>
        <begin position="1"/>
        <end position="22"/>
    </location>
</feature>
<comment type="caution">
    <text evidence="2">The sequence shown here is derived from an EMBL/GenBank/DDBJ whole genome shotgun (WGS) entry which is preliminary data.</text>
</comment>
<dbReference type="RefSeq" id="WP_283430963.1">
    <property type="nucleotide sequence ID" value="NZ_FXUG01000001.1"/>
</dbReference>
<evidence type="ECO:0000313" key="2">
    <source>
        <dbReference type="EMBL" id="SMP42384.1"/>
    </source>
</evidence>
<name>A0ABY1PT59_9BACT</name>
<feature type="chain" id="PRO_5045188201" description="Thioredoxin domain-containing protein" evidence="1">
    <location>
        <begin position="23"/>
        <end position="145"/>
    </location>
</feature>
<organism evidence="2 3">
    <name type="scientific">Neorhodopirellula lusitana</name>
    <dbReference type="NCBI Taxonomy" id="445327"/>
    <lineage>
        <taxon>Bacteria</taxon>
        <taxon>Pseudomonadati</taxon>
        <taxon>Planctomycetota</taxon>
        <taxon>Planctomycetia</taxon>
        <taxon>Pirellulales</taxon>
        <taxon>Pirellulaceae</taxon>
        <taxon>Neorhodopirellula</taxon>
    </lineage>
</organism>
<dbReference type="NCBIfam" id="NF040494">
    <property type="entry name" value="nitrored_ArsF"/>
    <property type="match status" value="1"/>
</dbReference>
<gene>
    <name evidence="2" type="ORF">SAMN06265222_101773</name>
</gene>
<dbReference type="InterPro" id="IPR047698">
    <property type="entry name" value="ArsF-like"/>
</dbReference>
<dbReference type="EMBL" id="FXUG01000001">
    <property type="protein sequence ID" value="SMP42384.1"/>
    <property type="molecule type" value="Genomic_DNA"/>
</dbReference>
<reference evidence="2 3" key="1">
    <citation type="submission" date="2017-05" db="EMBL/GenBank/DDBJ databases">
        <authorList>
            <person name="Varghese N."/>
            <person name="Submissions S."/>
        </authorList>
    </citation>
    <scope>NUCLEOTIDE SEQUENCE [LARGE SCALE GENOMIC DNA]</scope>
    <source>
        <strain evidence="2 3">DSM 25457</strain>
    </source>
</reference>
<protein>
    <recommendedName>
        <fullName evidence="4">Thioredoxin domain-containing protein</fullName>
    </recommendedName>
</protein>